<sequence length="406" mass="45574">MTFKEFNLHPDLYQGIEASGYTSPTPVQELVIPSILSGRDIIASAQTGTGKTAAFLLPMIHHLIQHKHDHKVSALIIVPTRELAKQISQHIEGFTYFTEISFIAIYGGNDGQNFVAEKKALQMGADIVICTPGRLIAHLNMDYFDLKGLQWLVLDEADRMLDMGFQEDLAKITSLLPVSKQTLLFSATMPDRIRQLARKILKNPIEVNIAISKPPEKIIQKAYVVHENQKLNLVKHILKNSAYKCALVFCSRKVSVKELAKELYHARFNVAEIHSDLEQRQREDVLLGFSSGKIPILIATDILSRGIDIDTIDLVINYDVPHDGEDYVHRIGRTARAEADGVAITIITKKEQASFAAIEKLLDKVIPKEMVPAELGPAPEYNPLEVIKTKPNNRFKFKKKTKAVQR</sequence>
<dbReference type="GO" id="GO:0003676">
    <property type="term" value="F:nucleic acid binding"/>
    <property type="evidence" value="ECO:0007669"/>
    <property type="project" value="InterPro"/>
</dbReference>
<evidence type="ECO:0000256" key="6">
    <source>
        <dbReference type="PROSITE-ProRule" id="PRU00552"/>
    </source>
</evidence>
<dbReference type="AlphaFoldDB" id="A0A9D7S811"/>
<dbReference type="PROSITE" id="PS51195">
    <property type="entry name" value="Q_MOTIF"/>
    <property type="match status" value="1"/>
</dbReference>
<dbReference type="GO" id="GO:0003724">
    <property type="term" value="F:RNA helicase activity"/>
    <property type="evidence" value="ECO:0007669"/>
    <property type="project" value="InterPro"/>
</dbReference>
<dbReference type="InterPro" id="IPR001650">
    <property type="entry name" value="Helicase_C-like"/>
</dbReference>
<dbReference type="EMBL" id="JADKFW010000004">
    <property type="protein sequence ID" value="MBK9716888.1"/>
    <property type="molecule type" value="Genomic_DNA"/>
</dbReference>
<evidence type="ECO:0000256" key="5">
    <source>
        <dbReference type="ARBA" id="ARBA00038437"/>
    </source>
</evidence>
<dbReference type="CDD" id="cd00268">
    <property type="entry name" value="DEADc"/>
    <property type="match status" value="1"/>
</dbReference>
<dbReference type="InterPro" id="IPR050079">
    <property type="entry name" value="DEAD_box_RNA_helicase"/>
</dbReference>
<evidence type="ECO:0000256" key="3">
    <source>
        <dbReference type="ARBA" id="ARBA00022806"/>
    </source>
</evidence>
<gene>
    <name evidence="11" type="ORF">IPO85_05115</name>
</gene>
<evidence type="ECO:0000256" key="4">
    <source>
        <dbReference type="ARBA" id="ARBA00022840"/>
    </source>
</evidence>
<dbReference type="GO" id="GO:0005524">
    <property type="term" value="F:ATP binding"/>
    <property type="evidence" value="ECO:0007669"/>
    <property type="project" value="UniProtKB-KW"/>
</dbReference>
<feature type="domain" description="DEAD-box RNA helicase Q" evidence="10">
    <location>
        <begin position="1"/>
        <end position="29"/>
    </location>
</feature>
<dbReference type="InterPro" id="IPR000629">
    <property type="entry name" value="RNA-helicase_DEAD-box_CS"/>
</dbReference>
<dbReference type="Gene3D" id="3.40.50.300">
    <property type="entry name" value="P-loop containing nucleotide triphosphate hydrolases"/>
    <property type="match status" value="2"/>
</dbReference>
<dbReference type="PROSITE" id="PS51194">
    <property type="entry name" value="HELICASE_CTER"/>
    <property type="match status" value="1"/>
</dbReference>
<dbReference type="InterPro" id="IPR014014">
    <property type="entry name" value="RNA_helicase_DEAD_Q_motif"/>
</dbReference>
<dbReference type="SMART" id="SM00490">
    <property type="entry name" value="HELICc"/>
    <property type="match status" value="1"/>
</dbReference>
<feature type="short sequence motif" description="Q motif" evidence="6">
    <location>
        <begin position="1"/>
        <end position="29"/>
    </location>
</feature>
<dbReference type="InterPro" id="IPR011545">
    <property type="entry name" value="DEAD/DEAH_box_helicase_dom"/>
</dbReference>
<dbReference type="Proteomes" id="UP000808349">
    <property type="component" value="Unassembled WGS sequence"/>
</dbReference>
<evidence type="ECO:0000256" key="2">
    <source>
        <dbReference type="ARBA" id="ARBA00022801"/>
    </source>
</evidence>
<dbReference type="SMART" id="SM00487">
    <property type="entry name" value="DEXDc"/>
    <property type="match status" value="1"/>
</dbReference>
<dbReference type="CDD" id="cd18787">
    <property type="entry name" value="SF2_C_DEAD"/>
    <property type="match status" value="1"/>
</dbReference>
<dbReference type="Pfam" id="PF00270">
    <property type="entry name" value="DEAD"/>
    <property type="match status" value="1"/>
</dbReference>
<dbReference type="PANTHER" id="PTHR47959">
    <property type="entry name" value="ATP-DEPENDENT RNA HELICASE RHLE-RELATED"/>
    <property type="match status" value="1"/>
</dbReference>
<dbReference type="SUPFAM" id="SSF52540">
    <property type="entry name" value="P-loop containing nucleoside triphosphate hydrolases"/>
    <property type="match status" value="1"/>
</dbReference>
<keyword evidence="3 7" id="KW-0347">Helicase</keyword>
<dbReference type="PROSITE" id="PS51192">
    <property type="entry name" value="HELICASE_ATP_BIND_1"/>
    <property type="match status" value="1"/>
</dbReference>
<name>A0A9D7S811_9BACT</name>
<feature type="domain" description="Helicase C-terminal" evidence="9">
    <location>
        <begin position="237"/>
        <end position="378"/>
    </location>
</feature>
<comment type="caution">
    <text evidence="11">The sequence shown here is derived from an EMBL/GenBank/DDBJ whole genome shotgun (WGS) entry which is preliminary data.</text>
</comment>
<evidence type="ECO:0000259" key="10">
    <source>
        <dbReference type="PROSITE" id="PS51195"/>
    </source>
</evidence>
<reference evidence="11 12" key="1">
    <citation type="submission" date="2020-10" db="EMBL/GenBank/DDBJ databases">
        <title>Connecting structure to function with the recovery of over 1000 high-quality activated sludge metagenome-assembled genomes encoding full-length rRNA genes using long-read sequencing.</title>
        <authorList>
            <person name="Singleton C.M."/>
            <person name="Petriglieri F."/>
            <person name="Kristensen J.M."/>
            <person name="Kirkegaard R.H."/>
            <person name="Michaelsen T.Y."/>
            <person name="Andersen M.H."/>
            <person name="Karst S.M."/>
            <person name="Dueholm M.S."/>
            <person name="Nielsen P.H."/>
            <person name="Albertsen M."/>
        </authorList>
    </citation>
    <scope>NUCLEOTIDE SEQUENCE [LARGE SCALE GENOMIC DNA]</scope>
    <source>
        <strain evidence="11">Ribe_18-Q3-R11-54_BAT3C.373</strain>
    </source>
</reference>
<evidence type="ECO:0000259" key="8">
    <source>
        <dbReference type="PROSITE" id="PS51192"/>
    </source>
</evidence>
<dbReference type="PROSITE" id="PS00039">
    <property type="entry name" value="DEAD_ATP_HELICASE"/>
    <property type="match status" value="1"/>
</dbReference>
<proteinExistence type="inferred from homology"/>
<evidence type="ECO:0000256" key="7">
    <source>
        <dbReference type="RuleBase" id="RU000492"/>
    </source>
</evidence>
<dbReference type="GO" id="GO:0005829">
    <property type="term" value="C:cytosol"/>
    <property type="evidence" value="ECO:0007669"/>
    <property type="project" value="TreeGrafter"/>
</dbReference>
<accession>A0A9D7S811</accession>
<keyword evidence="1 7" id="KW-0547">Nucleotide-binding</keyword>
<evidence type="ECO:0000313" key="11">
    <source>
        <dbReference type="EMBL" id="MBK9716888.1"/>
    </source>
</evidence>
<dbReference type="PANTHER" id="PTHR47959:SF13">
    <property type="entry name" value="ATP-DEPENDENT RNA HELICASE RHLE"/>
    <property type="match status" value="1"/>
</dbReference>
<dbReference type="InterPro" id="IPR014001">
    <property type="entry name" value="Helicase_ATP-bd"/>
</dbReference>
<evidence type="ECO:0000313" key="12">
    <source>
        <dbReference type="Proteomes" id="UP000808349"/>
    </source>
</evidence>
<dbReference type="InterPro" id="IPR027417">
    <property type="entry name" value="P-loop_NTPase"/>
</dbReference>
<keyword evidence="2 7" id="KW-0378">Hydrolase</keyword>
<dbReference type="InterPro" id="IPR044742">
    <property type="entry name" value="DEAD/DEAH_RhlB"/>
</dbReference>
<protein>
    <submittedName>
        <fullName evidence="11">DEAD/DEAH box helicase</fullName>
    </submittedName>
</protein>
<dbReference type="GO" id="GO:0016787">
    <property type="term" value="F:hydrolase activity"/>
    <property type="evidence" value="ECO:0007669"/>
    <property type="project" value="UniProtKB-KW"/>
</dbReference>
<evidence type="ECO:0000259" key="9">
    <source>
        <dbReference type="PROSITE" id="PS51194"/>
    </source>
</evidence>
<organism evidence="11 12">
    <name type="scientific">Candidatus Defluviibacterium haderslevense</name>
    <dbReference type="NCBI Taxonomy" id="2981993"/>
    <lineage>
        <taxon>Bacteria</taxon>
        <taxon>Pseudomonadati</taxon>
        <taxon>Bacteroidota</taxon>
        <taxon>Saprospiria</taxon>
        <taxon>Saprospirales</taxon>
        <taxon>Saprospiraceae</taxon>
        <taxon>Candidatus Defluviibacterium</taxon>
    </lineage>
</organism>
<evidence type="ECO:0000256" key="1">
    <source>
        <dbReference type="ARBA" id="ARBA00022741"/>
    </source>
</evidence>
<dbReference type="Pfam" id="PF00271">
    <property type="entry name" value="Helicase_C"/>
    <property type="match status" value="1"/>
</dbReference>
<comment type="similarity">
    <text evidence="5 7">Belongs to the DEAD box helicase family.</text>
</comment>
<feature type="domain" description="Helicase ATP-binding" evidence="8">
    <location>
        <begin position="32"/>
        <end position="207"/>
    </location>
</feature>
<keyword evidence="4 7" id="KW-0067">ATP-binding</keyword>